<comment type="caution">
    <text evidence="1">The sequence shown here is derived from an EMBL/GenBank/DDBJ whole genome shotgun (WGS) entry which is preliminary data.</text>
</comment>
<protein>
    <submittedName>
        <fullName evidence="1">28716_t:CDS:1</fullName>
    </submittedName>
</protein>
<accession>A0A9N9K6P6</accession>
<evidence type="ECO:0000313" key="2">
    <source>
        <dbReference type="Proteomes" id="UP000789405"/>
    </source>
</evidence>
<feature type="non-terminal residue" evidence="1">
    <location>
        <position position="1"/>
    </location>
</feature>
<reference evidence="1" key="1">
    <citation type="submission" date="2021-06" db="EMBL/GenBank/DDBJ databases">
        <authorList>
            <person name="Kallberg Y."/>
            <person name="Tangrot J."/>
            <person name="Rosling A."/>
        </authorList>
    </citation>
    <scope>NUCLEOTIDE SEQUENCE</scope>
    <source>
        <strain evidence="1">MA453B</strain>
    </source>
</reference>
<dbReference type="AlphaFoldDB" id="A0A9N9K6P6"/>
<dbReference type="EMBL" id="CAJVPY010051326">
    <property type="protein sequence ID" value="CAG8814451.1"/>
    <property type="molecule type" value="Genomic_DNA"/>
</dbReference>
<sequence>SEYVDASDYQLHQLYLLDIYNHPDKSSILANIVKSFIGGSKDDDKYR</sequence>
<keyword evidence="2" id="KW-1185">Reference proteome</keyword>
<evidence type="ECO:0000313" key="1">
    <source>
        <dbReference type="EMBL" id="CAG8814451.1"/>
    </source>
</evidence>
<organism evidence="1 2">
    <name type="scientific">Dentiscutata erythropus</name>
    <dbReference type="NCBI Taxonomy" id="1348616"/>
    <lineage>
        <taxon>Eukaryota</taxon>
        <taxon>Fungi</taxon>
        <taxon>Fungi incertae sedis</taxon>
        <taxon>Mucoromycota</taxon>
        <taxon>Glomeromycotina</taxon>
        <taxon>Glomeromycetes</taxon>
        <taxon>Diversisporales</taxon>
        <taxon>Gigasporaceae</taxon>
        <taxon>Dentiscutata</taxon>
    </lineage>
</organism>
<feature type="non-terminal residue" evidence="1">
    <location>
        <position position="47"/>
    </location>
</feature>
<dbReference type="Proteomes" id="UP000789405">
    <property type="component" value="Unassembled WGS sequence"/>
</dbReference>
<proteinExistence type="predicted"/>
<name>A0A9N9K6P6_9GLOM</name>
<gene>
    <name evidence="1" type="ORF">DERYTH_LOCUS25965</name>
</gene>